<dbReference type="GO" id="GO:0006874">
    <property type="term" value="P:intracellular calcium ion homeostasis"/>
    <property type="evidence" value="ECO:0007669"/>
    <property type="project" value="TreeGrafter"/>
</dbReference>
<name>A0A8K0EQH4_BRALA</name>
<keyword evidence="3" id="KW-0372">Hormone</keyword>
<evidence type="ECO:0000256" key="5">
    <source>
        <dbReference type="SAM" id="SignalP"/>
    </source>
</evidence>
<gene>
    <name evidence="6" type="primary">STC1</name>
    <name evidence="6" type="ORF">BLAG_LOCUS15631</name>
</gene>
<evidence type="ECO:0000256" key="2">
    <source>
        <dbReference type="ARBA" id="ARBA00011748"/>
    </source>
</evidence>
<sequence>MQFVSWMLVVSLLVSRDVRAYLVDRVSPRLPHRRTDPEISPIQECLQSEAEAENVCDVFLCLELDDTCLIQGLYDLCLNFFRNTNNFSESGQEWIEGSFSCIAATLQQIVGPDLEDCDRLGSLVLTIEEECFSNYGICKMVRYNAGPLEATLASADLTQKTGEQLVQTAMQCGRTVRFIVHRILRDILGGNPTLFSSHDLRLLSLMRGLGK</sequence>
<keyword evidence="5" id="KW-0732">Signal</keyword>
<dbReference type="GO" id="GO:0005179">
    <property type="term" value="F:hormone activity"/>
    <property type="evidence" value="ECO:0007669"/>
    <property type="project" value="UniProtKB-KW"/>
</dbReference>
<dbReference type="AlphaFoldDB" id="A0A8K0EQH4"/>
<feature type="chain" id="PRO_5035447931" evidence="5">
    <location>
        <begin position="21"/>
        <end position="211"/>
    </location>
</feature>
<proteinExistence type="inferred from homology"/>
<organism evidence="6 7">
    <name type="scientific">Branchiostoma lanceolatum</name>
    <name type="common">Common lancelet</name>
    <name type="synonym">Amphioxus lanceolatum</name>
    <dbReference type="NCBI Taxonomy" id="7740"/>
    <lineage>
        <taxon>Eukaryota</taxon>
        <taxon>Metazoa</taxon>
        <taxon>Chordata</taxon>
        <taxon>Cephalochordata</taxon>
        <taxon>Leptocardii</taxon>
        <taxon>Amphioxiformes</taxon>
        <taxon>Branchiostomatidae</taxon>
        <taxon>Branchiostoma</taxon>
    </lineage>
</organism>
<dbReference type="Proteomes" id="UP000838412">
    <property type="component" value="Chromosome 3"/>
</dbReference>
<dbReference type="PANTHER" id="PTHR11245">
    <property type="entry name" value="STANNIOCALCIN"/>
    <property type="match status" value="1"/>
</dbReference>
<evidence type="ECO:0000256" key="3">
    <source>
        <dbReference type="ARBA" id="ARBA00022702"/>
    </source>
</evidence>
<comment type="subunit">
    <text evidence="2">Homodimer; disulfide-linked.</text>
</comment>
<comment type="similarity">
    <text evidence="1">Belongs to the stanniocalcin family.</text>
</comment>
<dbReference type="PANTHER" id="PTHR11245:SF6">
    <property type="entry name" value="DUF19 DOMAIN-CONTAINING PROTEIN"/>
    <property type="match status" value="1"/>
</dbReference>
<keyword evidence="7" id="KW-1185">Reference proteome</keyword>
<keyword evidence="4" id="KW-1015">Disulfide bond</keyword>
<protein>
    <submittedName>
        <fullName evidence="6">STC1 protein</fullName>
    </submittedName>
</protein>
<evidence type="ECO:0000256" key="4">
    <source>
        <dbReference type="ARBA" id="ARBA00023157"/>
    </source>
</evidence>
<dbReference type="EMBL" id="OV696688">
    <property type="protein sequence ID" value="CAH1257867.1"/>
    <property type="molecule type" value="Genomic_DNA"/>
</dbReference>
<dbReference type="InterPro" id="IPR004978">
    <property type="entry name" value="Stanniocalcin"/>
</dbReference>
<feature type="signal peptide" evidence="5">
    <location>
        <begin position="1"/>
        <end position="20"/>
    </location>
</feature>
<dbReference type="OrthoDB" id="8931566at2759"/>
<dbReference type="Pfam" id="PF03298">
    <property type="entry name" value="Stanniocalcin"/>
    <property type="match status" value="1"/>
</dbReference>
<dbReference type="GO" id="GO:0005615">
    <property type="term" value="C:extracellular space"/>
    <property type="evidence" value="ECO:0007669"/>
    <property type="project" value="TreeGrafter"/>
</dbReference>
<reference evidence="6" key="1">
    <citation type="submission" date="2022-01" db="EMBL/GenBank/DDBJ databases">
        <authorList>
            <person name="Braso-Vives M."/>
        </authorList>
    </citation>
    <scope>NUCLEOTIDE SEQUENCE</scope>
</reference>
<evidence type="ECO:0000313" key="7">
    <source>
        <dbReference type="Proteomes" id="UP000838412"/>
    </source>
</evidence>
<accession>A0A8K0EQH4</accession>
<evidence type="ECO:0000256" key="1">
    <source>
        <dbReference type="ARBA" id="ARBA00008693"/>
    </source>
</evidence>
<evidence type="ECO:0000313" key="6">
    <source>
        <dbReference type="EMBL" id="CAH1257867.1"/>
    </source>
</evidence>